<dbReference type="InterPro" id="IPR036881">
    <property type="entry name" value="Glyco_hydro_3_C_sf"/>
</dbReference>
<evidence type="ECO:0000256" key="2">
    <source>
        <dbReference type="ARBA" id="ARBA00004613"/>
    </source>
</evidence>
<dbReference type="InterPro" id="IPR001764">
    <property type="entry name" value="Glyco_hydro_3_N"/>
</dbReference>
<gene>
    <name evidence="20" type="ORF">EN45_088340</name>
</gene>
<keyword evidence="11" id="KW-0119">Carbohydrate metabolism</keyword>
<dbReference type="PANTHER" id="PTHR42715:SF12">
    <property type="entry name" value="BETA-GLUCOSIDASE G-RELATED"/>
    <property type="match status" value="1"/>
</dbReference>
<evidence type="ECO:0000256" key="10">
    <source>
        <dbReference type="ARBA" id="ARBA00023180"/>
    </source>
</evidence>
<evidence type="ECO:0000259" key="19">
    <source>
        <dbReference type="SMART" id="SM01217"/>
    </source>
</evidence>
<evidence type="ECO:0000256" key="11">
    <source>
        <dbReference type="ARBA" id="ARBA00023277"/>
    </source>
</evidence>
<dbReference type="EMBL" id="CM002800">
    <property type="protein sequence ID" value="KZN84693.1"/>
    <property type="molecule type" value="Genomic_DNA"/>
</dbReference>
<dbReference type="GO" id="GO:0030245">
    <property type="term" value="P:cellulose catabolic process"/>
    <property type="evidence" value="ECO:0007669"/>
    <property type="project" value="UniProtKB-KW"/>
</dbReference>
<protein>
    <recommendedName>
        <fullName evidence="15">Probable beta-glucosidase G</fullName>
        <ecNumber evidence="5">3.2.1.21</ecNumber>
    </recommendedName>
    <alternativeName>
        <fullName evidence="16">Beta-D-glucoside glucohydrolase G</fullName>
    </alternativeName>
    <alternativeName>
        <fullName evidence="17">Cellobiase G</fullName>
    </alternativeName>
    <alternativeName>
        <fullName evidence="18">Gentiobiase G</fullName>
    </alternativeName>
</protein>
<comment type="function">
    <text evidence="14">Beta-glucosidases are one of a number of cellulolytic enzymes involved in the degradation of cellulosic biomass. Catalyzes the last step releasing glucose from the inhibitory cellobiose.</text>
</comment>
<dbReference type="Pfam" id="PF00933">
    <property type="entry name" value="Glyco_hydro_3"/>
    <property type="match status" value="1"/>
</dbReference>
<evidence type="ECO:0000256" key="7">
    <source>
        <dbReference type="ARBA" id="ARBA00022729"/>
    </source>
</evidence>
<evidence type="ECO:0000256" key="8">
    <source>
        <dbReference type="ARBA" id="ARBA00022801"/>
    </source>
</evidence>
<reference evidence="20" key="1">
    <citation type="journal article" date="2014" name="Genome Announc.">
        <title>Complete sequencing and chromosome-scale genome assembly of the industrial progenitor strain P2niaD18 from the penicillin producer Penicillium chrysogenum.</title>
        <authorList>
            <person name="Specht T."/>
            <person name="Dahlmann T.A."/>
            <person name="Zadra I."/>
            <person name="Kurnsteiner H."/>
            <person name="Kuck U."/>
        </authorList>
    </citation>
    <scope>NUCLEOTIDE SEQUENCE [LARGE SCALE GENOMIC DNA]</scope>
    <source>
        <strain evidence="20">P2niaD18</strain>
    </source>
</reference>
<dbReference type="PANTHER" id="PTHR42715">
    <property type="entry name" value="BETA-GLUCOSIDASE"/>
    <property type="match status" value="1"/>
</dbReference>
<dbReference type="Gene3D" id="3.40.50.1700">
    <property type="entry name" value="Glycoside hydrolase family 3 C-terminal domain"/>
    <property type="match status" value="1"/>
</dbReference>
<evidence type="ECO:0000256" key="17">
    <source>
        <dbReference type="ARBA" id="ARBA00041601"/>
    </source>
</evidence>
<evidence type="ECO:0000256" key="12">
    <source>
        <dbReference type="ARBA" id="ARBA00023295"/>
    </source>
</evidence>
<evidence type="ECO:0000256" key="3">
    <source>
        <dbReference type="ARBA" id="ARBA00004987"/>
    </source>
</evidence>
<dbReference type="SUPFAM" id="SSF52279">
    <property type="entry name" value="Beta-D-glucan exohydrolase, C-terminal domain"/>
    <property type="match status" value="1"/>
</dbReference>
<evidence type="ECO:0000256" key="18">
    <source>
        <dbReference type="ARBA" id="ARBA00041808"/>
    </source>
</evidence>
<dbReference type="SMART" id="SM01217">
    <property type="entry name" value="Fn3_like"/>
    <property type="match status" value="1"/>
</dbReference>
<dbReference type="InterPro" id="IPR013783">
    <property type="entry name" value="Ig-like_fold"/>
</dbReference>
<feature type="domain" description="Fibronectin type III-like" evidence="19">
    <location>
        <begin position="781"/>
        <end position="850"/>
    </location>
</feature>
<keyword evidence="9" id="KW-0136">Cellulose degradation</keyword>
<accession>A0A162C0D8</accession>
<dbReference type="GO" id="GO:0008422">
    <property type="term" value="F:beta-glucosidase activity"/>
    <property type="evidence" value="ECO:0007669"/>
    <property type="project" value="UniProtKB-EC"/>
</dbReference>
<dbReference type="Gene3D" id="3.20.20.300">
    <property type="entry name" value="Glycoside hydrolase, family 3, N-terminal domain"/>
    <property type="match status" value="1"/>
</dbReference>
<keyword evidence="6" id="KW-0964">Secreted</keyword>
<dbReference type="Gene3D" id="2.60.40.10">
    <property type="entry name" value="Immunoglobulins"/>
    <property type="match status" value="1"/>
</dbReference>
<keyword evidence="8" id="KW-0378">Hydrolase</keyword>
<comment type="pathway">
    <text evidence="3">Glycan metabolism; cellulose degradation.</text>
</comment>
<organism evidence="20">
    <name type="scientific">Penicillium chrysogenum</name>
    <name type="common">Penicillium notatum</name>
    <dbReference type="NCBI Taxonomy" id="5076"/>
    <lineage>
        <taxon>Eukaryota</taxon>
        <taxon>Fungi</taxon>
        <taxon>Dikarya</taxon>
        <taxon>Ascomycota</taxon>
        <taxon>Pezizomycotina</taxon>
        <taxon>Eurotiomycetes</taxon>
        <taxon>Eurotiomycetidae</taxon>
        <taxon>Eurotiales</taxon>
        <taxon>Aspergillaceae</taxon>
        <taxon>Penicillium</taxon>
        <taxon>Penicillium chrysogenum species complex</taxon>
    </lineage>
</organism>
<evidence type="ECO:0000256" key="1">
    <source>
        <dbReference type="ARBA" id="ARBA00000448"/>
    </source>
</evidence>
<dbReference type="AlphaFoldDB" id="A0A162C0D8"/>
<evidence type="ECO:0000313" key="20">
    <source>
        <dbReference type="EMBL" id="KZN84693.1"/>
    </source>
</evidence>
<dbReference type="InterPro" id="IPR050288">
    <property type="entry name" value="Cellulose_deg_GH3"/>
</dbReference>
<comment type="similarity">
    <text evidence="4">Belongs to the glycosyl hydrolase 3 family.</text>
</comment>
<dbReference type="InterPro" id="IPR036962">
    <property type="entry name" value="Glyco_hydro_3_N_sf"/>
</dbReference>
<keyword evidence="13" id="KW-0624">Polysaccharide degradation</keyword>
<dbReference type="FunFam" id="3.20.20.300:FF:000002">
    <property type="entry name" value="Probable beta-glucosidase"/>
    <property type="match status" value="1"/>
</dbReference>
<dbReference type="Proteomes" id="UP000076449">
    <property type="component" value="Chromosome III"/>
</dbReference>
<dbReference type="Pfam" id="PF14310">
    <property type="entry name" value="Fn3-like"/>
    <property type="match status" value="1"/>
</dbReference>
<dbReference type="InterPro" id="IPR026891">
    <property type="entry name" value="Fn3-like"/>
</dbReference>
<keyword evidence="12" id="KW-0326">Glycosidase</keyword>
<dbReference type="PRINTS" id="PR00133">
    <property type="entry name" value="GLHYDRLASE3"/>
</dbReference>
<evidence type="ECO:0000256" key="5">
    <source>
        <dbReference type="ARBA" id="ARBA00012744"/>
    </source>
</evidence>
<evidence type="ECO:0000256" key="6">
    <source>
        <dbReference type="ARBA" id="ARBA00022525"/>
    </source>
</evidence>
<dbReference type="InterPro" id="IPR002772">
    <property type="entry name" value="Glyco_hydro_3_C"/>
</dbReference>
<evidence type="ECO:0000256" key="15">
    <source>
        <dbReference type="ARBA" id="ARBA00039579"/>
    </source>
</evidence>
<evidence type="ECO:0000256" key="13">
    <source>
        <dbReference type="ARBA" id="ARBA00023326"/>
    </source>
</evidence>
<name>A0A162C0D8_PENCH</name>
<dbReference type="InterPro" id="IPR017853">
    <property type="entry name" value="GH"/>
</dbReference>
<comment type="catalytic activity">
    <reaction evidence="1">
        <text>Hydrolysis of terminal, non-reducing beta-D-glucosyl residues with release of beta-D-glucose.</text>
        <dbReference type="EC" id="3.2.1.21"/>
    </reaction>
</comment>
<dbReference type="Pfam" id="PF01915">
    <property type="entry name" value="Glyco_hydro_3_C"/>
    <property type="match status" value="1"/>
</dbReference>
<evidence type="ECO:0000256" key="14">
    <source>
        <dbReference type="ARBA" id="ARBA00024983"/>
    </source>
</evidence>
<dbReference type="GO" id="GO:0005576">
    <property type="term" value="C:extracellular region"/>
    <property type="evidence" value="ECO:0007669"/>
    <property type="project" value="UniProtKB-SubCell"/>
</dbReference>
<dbReference type="SUPFAM" id="SSF51445">
    <property type="entry name" value="(Trans)glycosidases"/>
    <property type="match status" value="1"/>
</dbReference>
<comment type="subcellular location">
    <subcellularLocation>
        <location evidence="2">Secreted</location>
    </subcellularLocation>
</comment>
<evidence type="ECO:0000256" key="9">
    <source>
        <dbReference type="ARBA" id="ARBA00023001"/>
    </source>
</evidence>
<evidence type="ECO:0000256" key="4">
    <source>
        <dbReference type="ARBA" id="ARBA00005336"/>
    </source>
</evidence>
<evidence type="ECO:0000256" key="16">
    <source>
        <dbReference type="ARBA" id="ARBA00041276"/>
    </source>
</evidence>
<keyword evidence="10" id="KW-0325">Glycoprotein</keyword>
<dbReference type="EC" id="3.2.1.21" evidence="5"/>
<proteinExistence type="inferred from homology"/>
<keyword evidence="7" id="KW-0732">Signal</keyword>
<sequence>MRARLNQSGNDISHYHVVSSLPNVLKEQLTLCFSSGIPTPCSIAMYHHWLLPKTLVVSVLLPSLAYSQANAGDAGTRSADAFQWIQPANTTILGEYGHSPPVYPSPKITGTSEWETALNKAEHFVSSLTLDEKAWLVTGVPGPCIGNIGPVLRLNFTGLCLQDGPNAVRPSDYVSVFPSGITIASSWDRDLIYDRFHDLGLEYKGKGAQVALGPVGGALGRTPYGGRNWEGFSPDPYLTGVAMESGVRGLQDAGVQATIKHWLLYEQETQRSPTLYPNGTLEFSTYSSNADDRTIHELYMWPFANAIRAQASAAMCSYNRVNGSYACQNSKLLNGLLKEELGFQGYVMTDWSGLHSGVASAQAGTDMDQPGHIEPMTTLLNQTRLSSYFGGNITLAVRNGTLPESRLDDMIKRIMTPYYALRQDQDFPATDPAMAYYNTQFSSSNYSMDSLVFGEKSRDVRQDHGGRIRQHAAESTVMLKNTNGTLPLKAPTSIAIFGSDAAPNTQGLFIRGPSEIGTLAIGGGSGNGRFTYLVSPLEAIKARAVQDNTLVQFWLNNTVIKDANVESLWGATAPEACLVFLKSRASERLDRESLAVDQHGDTVVESVASKCSNTIVVTHSGGMTIMPWADHPNVTAILAAHYPGQESGHSIVDILYGAKSLSGKLPYTVPLNASSVNTAPTTNITTSGVDDWQSWYSEGLEIDYRYYHTHKIPVQYEFGFGLSYTNFSMASLRVKPTHPEARILSQPEALATRPGGNPALWDVLFEAEVTLQNTGSTSGATVAQLYISFPDEVSAPSLQLRGFEKTYLSPGESYTATFPLMRRDLSYWNVTQQTWLIPEGDFILRVGFSSLDLHDSVVLRPVEE</sequence>